<evidence type="ECO:0000313" key="2">
    <source>
        <dbReference type="Proteomes" id="UP000229119"/>
    </source>
</evidence>
<sequence>MTSIKVPKQVKLQMLDDMISVVEDRISEIGHSVLPDQTDILMDLGSSIGPNGGPYSLKSTDKMELIDDSIAELKQLAIINDYLSAMYDSTEELPDEVDAETKK</sequence>
<reference evidence="1 2" key="1">
    <citation type="submission" date="2017-09" db="EMBL/GenBank/DDBJ databases">
        <title>Complete genomic sequence of the temperate bacteriophage LJ isolated from Lactobacillus casei.</title>
        <authorList>
            <person name="Yu M."/>
            <person name="Qi R."/>
            <person name="Jiang X."/>
            <person name="Tang T."/>
            <person name="Qiao X."/>
            <person name="Jiang Y."/>
            <person name="Wang L."/>
            <person name="Tang L."/>
            <person name="Xu Y."/>
            <person name="Li Y."/>
        </authorList>
    </citation>
    <scope>NUCLEOTIDE SEQUENCE [LARGE SCALE GENOMIC DNA]</scope>
</reference>
<gene>
    <name evidence="1" type="ORF">LJ_65</name>
</gene>
<dbReference type="Proteomes" id="UP000229119">
    <property type="component" value="Segment"/>
</dbReference>
<proteinExistence type="predicted"/>
<accession>A0A2D1GPE6</accession>
<evidence type="ECO:0000313" key="1">
    <source>
        <dbReference type="EMBL" id="ATN93922.1"/>
    </source>
</evidence>
<protein>
    <submittedName>
        <fullName evidence="1">Uncharacterized protein</fullName>
    </submittedName>
</protein>
<name>A0A2D1GPE6_9CAUD</name>
<dbReference type="EMBL" id="MF999224">
    <property type="protein sequence ID" value="ATN93922.1"/>
    <property type="molecule type" value="Genomic_DNA"/>
</dbReference>
<organism evidence="1 2">
    <name type="scientific">Lactobacillus phage LJ</name>
    <dbReference type="NCBI Taxonomy" id="2041454"/>
    <lineage>
        <taxon>Viruses</taxon>
        <taxon>Duplodnaviria</taxon>
        <taxon>Heunggongvirae</taxon>
        <taxon>Uroviricota</taxon>
        <taxon>Caudoviricetes</taxon>
        <taxon>Junavirus</taxon>
        <taxon>Junavirus LJ</taxon>
    </lineage>
</organism>
<keyword evidence="2" id="KW-1185">Reference proteome</keyword>